<comment type="caution">
    <text evidence="1">The sequence shown here is derived from an EMBL/GenBank/DDBJ whole genome shotgun (WGS) entry which is preliminary data.</text>
</comment>
<dbReference type="EMBL" id="CBTN010000008">
    <property type="protein sequence ID" value="CDH50885.1"/>
    <property type="molecule type" value="Genomic_DNA"/>
</dbReference>
<gene>
    <name evidence="1" type="ORF">LCOR_02568.1</name>
</gene>
<reference evidence="1" key="1">
    <citation type="submission" date="2013-08" db="EMBL/GenBank/DDBJ databases">
        <title>Gene expansion shapes genome architecture in the human pathogen Lichtheimia corymbifera: an evolutionary genomics analysis in the ancient terrestrial Mucorales (Mucoromycotina).</title>
        <authorList>
            <person name="Schwartze V.U."/>
            <person name="Winter S."/>
            <person name="Shelest E."/>
            <person name="Marcet-Houben M."/>
            <person name="Horn F."/>
            <person name="Wehner S."/>
            <person name="Hoffmann K."/>
            <person name="Riege K."/>
            <person name="Sammeth M."/>
            <person name="Nowrousian M."/>
            <person name="Valiante V."/>
            <person name="Linde J."/>
            <person name="Jacobsen I.D."/>
            <person name="Marz M."/>
            <person name="Brakhage A.A."/>
            <person name="Gabaldon T."/>
            <person name="Bocker S."/>
            <person name="Voigt K."/>
        </authorList>
    </citation>
    <scope>NUCLEOTIDE SEQUENCE [LARGE SCALE GENOMIC DNA]</scope>
    <source>
        <strain evidence="1">FSU 9682</strain>
    </source>
</reference>
<evidence type="ECO:0000313" key="1">
    <source>
        <dbReference type="EMBL" id="CDH50885.1"/>
    </source>
</evidence>
<dbReference type="AlphaFoldDB" id="A0A068RMC8"/>
<evidence type="ECO:0000313" key="2">
    <source>
        <dbReference type="Proteomes" id="UP000027586"/>
    </source>
</evidence>
<sequence length="70" mass="7915">MDAPHPINEACVTIRTQSYSKMVAKAFNQSININNNPMWLKQKKVVPDPENLDECVLATDTSWQTNPPTE</sequence>
<organism evidence="1 2">
    <name type="scientific">Lichtheimia corymbifera JMRC:FSU:9682</name>
    <dbReference type="NCBI Taxonomy" id="1263082"/>
    <lineage>
        <taxon>Eukaryota</taxon>
        <taxon>Fungi</taxon>
        <taxon>Fungi incertae sedis</taxon>
        <taxon>Mucoromycota</taxon>
        <taxon>Mucoromycotina</taxon>
        <taxon>Mucoromycetes</taxon>
        <taxon>Mucorales</taxon>
        <taxon>Lichtheimiaceae</taxon>
        <taxon>Lichtheimia</taxon>
    </lineage>
</organism>
<keyword evidence="2" id="KW-1185">Reference proteome</keyword>
<dbReference type="VEuPathDB" id="FungiDB:LCOR_02568.1"/>
<proteinExistence type="predicted"/>
<name>A0A068RMC8_9FUNG</name>
<protein>
    <submittedName>
        <fullName evidence="1">Uncharacterized protein</fullName>
    </submittedName>
</protein>
<dbReference type="Proteomes" id="UP000027586">
    <property type="component" value="Unassembled WGS sequence"/>
</dbReference>
<accession>A0A068RMC8</accession>